<dbReference type="PATRIC" id="fig|1330330.3.peg.1102"/>
<keyword evidence="3" id="KW-1185">Reference proteome</keyword>
<protein>
    <recommendedName>
        <fullName evidence="4">DUF3108 domain-containing protein</fullName>
    </recommendedName>
</protein>
<dbReference type="AlphaFoldDB" id="A0A0G2Z723"/>
<dbReference type="OrthoDB" id="47789at2"/>
<accession>A0A0G2Z723</accession>
<feature type="transmembrane region" description="Helical" evidence="1">
    <location>
        <begin position="86"/>
        <end position="106"/>
    </location>
</feature>
<keyword evidence="1" id="KW-1133">Transmembrane helix</keyword>
<dbReference type="Proteomes" id="UP000035159">
    <property type="component" value="Chromosome"/>
</dbReference>
<reference evidence="2 3" key="1">
    <citation type="submission" date="2015-04" db="EMBL/GenBank/DDBJ databases">
        <title>Complete Genome Sequence of Kosmotoga pacifica SLHLJ1.</title>
        <authorList>
            <person name="Jiang L.J."/>
            <person name="Shao Z.Z."/>
            <person name="Jebbar M."/>
        </authorList>
    </citation>
    <scope>NUCLEOTIDE SEQUENCE [LARGE SCALE GENOMIC DNA]</scope>
    <source>
        <strain evidence="2 3">SLHLJ1</strain>
    </source>
</reference>
<evidence type="ECO:0000313" key="3">
    <source>
        <dbReference type="Proteomes" id="UP000035159"/>
    </source>
</evidence>
<gene>
    <name evidence="2" type="ORF">IX53_05490</name>
</gene>
<evidence type="ECO:0000256" key="1">
    <source>
        <dbReference type="SAM" id="Phobius"/>
    </source>
</evidence>
<dbReference type="EMBL" id="CP011232">
    <property type="protein sequence ID" value="AKI97362.1"/>
    <property type="molecule type" value="Genomic_DNA"/>
</dbReference>
<proteinExistence type="predicted"/>
<dbReference type="KEGG" id="kpf:IX53_05490"/>
<evidence type="ECO:0000313" key="2">
    <source>
        <dbReference type="EMBL" id="AKI97362.1"/>
    </source>
</evidence>
<keyword evidence="1" id="KW-0472">Membrane</keyword>
<dbReference type="RefSeq" id="WP_047754496.1">
    <property type="nucleotide sequence ID" value="NZ_CAJUHA010000016.1"/>
</dbReference>
<sequence length="182" mass="20886">MKSYLLLLVLIIFSVSVFGIWQPVTDYREFRYVAYNYSFPGSDDEPLIFTVSTDITKIADGYSITTHVTRSFPDEPLDMGMMAGGLYGFVAVFYMNPIYNMIFGYLDFDEMLPMKIMGLGTLKYEGEKQVGKFKGQKIVIYNEEKKPIISWVINPKIPLVIESTMHEESMTAVLLDYKMAEK</sequence>
<evidence type="ECO:0008006" key="4">
    <source>
        <dbReference type="Google" id="ProtNLM"/>
    </source>
</evidence>
<name>A0A0G2Z723_9BACT</name>
<organism evidence="2 3">
    <name type="scientific">Kosmotoga pacifica</name>
    <dbReference type="NCBI Taxonomy" id="1330330"/>
    <lineage>
        <taxon>Bacteria</taxon>
        <taxon>Thermotogati</taxon>
        <taxon>Thermotogota</taxon>
        <taxon>Thermotogae</taxon>
        <taxon>Kosmotogales</taxon>
        <taxon>Kosmotogaceae</taxon>
        <taxon>Kosmotoga</taxon>
    </lineage>
</organism>
<keyword evidence="1" id="KW-0812">Transmembrane</keyword>